<feature type="compositionally biased region" description="Polar residues" evidence="1">
    <location>
        <begin position="14"/>
        <end position="24"/>
    </location>
</feature>
<name>A0AAV4DK12_9GAST</name>
<feature type="compositionally biased region" description="Low complexity" evidence="1">
    <location>
        <begin position="57"/>
        <end position="68"/>
    </location>
</feature>
<evidence type="ECO:0000313" key="2">
    <source>
        <dbReference type="EMBL" id="GFO44485.1"/>
    </source>
</evidence>
<feature type="region of interest" description="Disordered" evidence="1">
    <location>
        <begin position="1"/>
        <end position="24"/>
    </location>
</feature>
<comment type="caution">
    <text evidence="2">The sequence shown here is derived from an EMBL/GenBank/DDBJ whole genome shotgun (WGS) entry which is preliminary data.</text>
</comment>
<keyword evidence="3" id="KW-1185">Reference proteome</keyword>
<dbReference type="EMBL" id="BLXT01007956">
    <property type="protein sequence ID" value="GFO44485.1"/>
    <property type="molecule type" value="Genomic_DNA"/>
</dbReference>
<organism evidence="2 3">
    <name type="scientific">Plakobranchus ocellatus</name>
    <dbReference type="NCBI Taxonomy" id="259542"/>
    <lineage>
        <taxon>Eukaryota</taxon>
        <taxon>Metazoa</taxon>
        <taxon>Spiralia</taxon>
        <taxon>Lophotrochozoa</taxon>
        <taxon>Mollusca</taxon>
        <taxon>Gastropoda</taxon>
        <taxon>Heterobranchia</taxon>
        <taxon>Euthyneura</taxon>
        <taxon>Panpulmonata</taxon>
        <taxon>Sacoglossa</taxon>
        <taxon>Placobranchoidea</taxon>
        <taxon>Plakobranchidae</taxon>
        <taxon>Plakobranchus</taxon>
    </lineage>
</organism>
<protein>
    <submittedName>
        <fullName evidence="2">E3 ubiquitin-protein ligase pdzrn3-like</fullName>
    </submittedName>
</protein>
<feature type="compositionally biased region" description="Basic and acidic residues" evidence="1">
    <location>
        <begin position="75"/>
        <end position="87"/>
    </location>
</feature>
<evidence type="ECO:0000313" key="3">
    <source>
        <dbReference type="Proteomes" id="UP000735302"/>
    </source>
</evidence>
<evidence type="ECO:0000256" key="1">
    <source>
        <dbReference type="SAM" id="MobiDB-lite"/>
    </source>
</evidence>
<gene>
    <name evidence="2" type="ORF">PoB_007099000</name>
</gene>
<accession>A0AAV4DK12</accession>
<dbReference type="AlphaFoldDB" id="A0AAV4DK12"/>
<sequence>MRPSPGRMAYTGRWPQQHQGPSFAQGLAQTTGTARSILKVQVSETWRFYQRLSPQQGDLRLSGRPSGRSAGGGARTHDRRIPADLRADSLATVPPTPPE</sequence>
<reference evidence="2 3" key="1">
    <citation type="journal article" date="2021" name="Elife">
        <title>Chloroplast acquisition without the gene transfer in kleptoplastic sea slugs, Plakobranchus ocellatus.</title>
        <authorList>
            <person name="Maeda T."/>
            <person name="Takahashi S."/>
            <person name="Yoshida T."/>
            <person name="Shimamura S."/>
            <person name="Takaki Y."/>
            <person name="Nagai Y."/>
            <person name="Toyoda A."/>
            <person name="Suzuki Y."/>
            <person name="Arimoto A."/>
            <person name="Ishii H."/>
            <person name="Satoh N."/>
            <person name="Nishiyama T."/>
            <person name="Hasebe M."/>
            <person name="Maruyama T."/>
            <person name="Minagawa J."/>
            <person name="Obokata J."/>
            <person name="Shigenobu S."/>
        </authorList>
    </citation>
    <scope>NUCLEOTIDE SEQUENCE [LARGE SCALE GENOMIC DNA]</scope>
</reference>
<feature type="region of interest" description="Disordered" evidence="1">
    <location>
        <begin position="55"/>
        <end position="99"/>
    </location>
</feature>
<dbReference type="Proteomes" id="UP000735302">
    <property type="component" value="Unassembled WGS sequence"/>
</dbReference>
<proteinExistence type="predicted"/>